<dbReference type="OMA" id="EYPEETW"/>
<feature type="region of interest" description="Disordered" evidence="1">
    <location>
        <begin position="108"/>
        <end position="136"/>
    </location>
</feature>
<evidence type="ECO:0000256" key="1">
    <source>
        <dbReference type="SAM" id="MobiDB-lite"/>
    </source>
</evidence>
<keyword evidence="5" id="KW-1185">Reference proteome</keyword>
<reference evidence="3 5" key="1">
    <citation type="journal article" date="2016" name="Plant Dis.">
        <title>Improved production of propionic acid using genome shuffling.</title>
        <authorList>
            <person name="Luna-Flores C.H."/>
            <person name="Palfreyman R.W."/>
            <person name="Kromer J.O."/>
            <person name="Nielsen L.K."/>
            <person name="Marcellin E."/>
        </authorList>
    </citation>
    <scope>NUCLEOTIDE SEQUENCE [LARGE SCALE GENOMIC DNA]</scope>
    <source>
        <strain evidence="3 5">F3E8</strain>
    </source>
</reference>
<evidence type="ECO:0000313" key="5">
    <source>
        <dbReference type="Proteomes" id="UP000178666"/>
    </source>
</evidence>
<evidence type="ECO:0000313" key="4">
    <source>
        <dbReference type="Proteomes" id="UP000075221"/>
    </source>
</evidence>
<sequence>MMRHIVEKLVGNLEDKRRWRDHKARVKALPPNYRTAAEAIERYLLRVGAFSDGRVMVDMLEDLDALFEQAVADATPVRTIVGEDPADFAETFLASYSGKNWIDKEREMLSEAIDQAQSDNEGGTGHDAAGSAEDES</sequence>
<name>A0AAC9ANN2_9ACTN</name>
<dbReference type="EMBL" id="CP015970">
    <property type="protein sequence ID" value="AOZ47238.1"/>
    <property type="molecule type" value="Genomic_DNA"/>
</dbReference>
<evidence type="ECO:0000313" key="2">
    <source>
        <dbReference type="EMBL" id="AMS05772.1"/>
    </source>
</evidence>
<dbReference type="RefSeq" id="WP_015068792.1">
    <property type="nucleotide sequence ID" value="NZ_CP013126.1"/>
</dbReference>
<dbReference type="Proteomes" id="UP000075221">
    <property type="component" value="Chromosome"/>
</dbReference>
<accession>A0AAC9ANN2</accession>
<gene>
    <name evidence="3" type="ORF">A8L58_11720</name>
    <name evidence="2" type="ORF">AXH35_10280</name>
</gene>
<dbReference type="Proteomes" id="UP000178666">
    <property type="component" value="Chromosome"/>
</dbReference>
<evidence type="ECO:0008006" key="6">
    <source>
        <dbReference type="Google" id="ProtNLM"/>
    </source>
</evidence>
<protein>
    <recommendedName>
        <fullName evidence="6">DUF1048 domain-containing protein</fullName>
    </recommendedName>
</protein>
<reference evidence="2 4" key="2">
    <citation type="submission" date="2016-02" db="EMBL/GenBank/DDBJ databases">
        <title>Complete Genome Sequence of Propionibacterium acidipropionici ATCC 55737.</title>
        <authorList>
            <person name="Luna Flores C.H."/>
            <person name="Nielsen L.K."/>
            <person name="Marcellin E."/>
        </authorList>
    </citation>
    <scope>NUCLEOTIDE SEQUENCE [LARGE SCALE GENOMIC DNA]</scope>
    <source>
        <strain evidence="2 4">ATCC 55737</strain>
    </source>
</reference>
<dbReference type="Gene3D" id="1.10.1900.10">
    <property type="entry name" value="c-terminal domain of poly(a) binding protein"/>
    <property type="match status" value="1"/>
</dbReference>
<proteinExistence type="predicted"/>
<organism evidence="2 4">
    <name type="scientific">Acidipropionibacterium acidipropionici</name>
    <dbReference type="NCBI Taxonomy" id="1748"/>
    <lineage>
        <taxon>Bacteria</taxon>
        <taxon>Bacillati</taxon>
        <taxon>Actinomycetota</taxon>
        <taxon>Actinomycetes</taxon>
        <taxon>Propionibacteriales</taxon>
        <taxon>Propionibacteriaceae</taxon>
        <taxon>Acidipropionibacterium</taxon>
    </lineage>
</organism>
<dbReference type="SUPFAM" id="SSF158560">
    <property type="entry name" value="BH3980-like"/>
    <property type="match status" value="1"/>
</dbReference>
<dbReference type="EMBL" id="CP014352">
    <property type="protein sequence ID" value="AMS05772.1"/>
    <property type="molecule type" value="Genomic_DNA"/>
</dbReference>
<evidence type="ECO:0000313" key="3">
    <source>
        <dbReference type="EMBL" id="AOZ47238.1"/>
    </source>
</evidence>
<dbReference type="AlphaFoldDB" id="A0AAC9ANN2"/>
<dbReference type="Pfam" id="PF06304">
    <property type="entry name" value="DUF1048"/>
    <property type="match status" value="1"/>
</dbReference>
<dbReference type="KEGG" id="aaci:ASQ49_04965"/>
<dbReference type="GeneID" id="88084384"/>
<dbReference type="InterPro" id="IPR008316">
    <property type="entry name" value="UCP029876"/>
</dbReference>